<name>A0A9P0LJZ6_ACAOB</name>
<sequence length="128" mass="14290">MFKNNTEAMSYVAGLHNIYDEAPLANQAFDNHESHSKSPPATLEEQNENILKLNSDIDPVVSQLPSTSSNKDNLDQMLTMFIIPKDGGISAENPGESWNLVGRYDVEEESGTLIPFQSEEDSLFDEHF</sequence>
<accession>A0A9P0LJZ6</accession>
<dbReference type="AlphaFoldDB" id="A0A9P0LJZ6"/>
<proteinExistence type="predicted"/>
<comment type="caution">
    <text evidence="2">The sequence shown here is derived from an EMBL/GenBank/DDBJ whole genome shotgun (WGS) entry which is preliminary data.</text>
</comment>
<evidence type="ECO:0000313" key="2">
    <source>
        <dbReference type="EMBL" id="CAH1997521.1"/>
    </source>
</evidence>
<protein>
    <submittedName>
        <fullName evidence="2">Uncharacterized protein</fullName>
    </submittedName>
</protein>
<dbReference type="Proteomes" id="UP001152888">
    <property type="component" value="Unassembled WGS sequence"/>
</dbReference>
<keyword evidence="3" id="KW-1185">Reference proteome</keyword>
<evidence type="ECO:0000256" key="1">
    <source>
        <dbReference type="SAM" id="MobiDB-lite"/>
    </source>
</evidence>
<reference evidence="2" key="1">
    <citation type="submission" date="2022-03" db="EMBL/GenBank/DDBJ databases">
        <authorList>
            <person name="Sayadi A."/>
        </authorList>
    </citation>
    <scope>NUCLEOTIDE SEQUENCE</scope>
</reference>
<gene>
    <name evidence="2" type="ORF">ACAOBT_LOCUS23800</name>
</gene>
<dbReference type="OrthoDB" id="7788172at2759"/>
<organism evidence="2 3">
    <name type="scientific">Acanthoscelides obtectus</name>
    <name type="common">Bean weevil</name>
    <name type="synonym">Bruchus obtectus</name>
    <dbReference type="NCBI Taxonomy" id="200917"/>
    <lineage>
        <taxon>Eukaryota</taxon>
        <taxon>Metazoa</taxon>
        <taxon>Ecdysozoa</taxon>
        <taxon>Arthropoda</taxon>
        <taxon>Hexapoda</taxon>
        <taxon>Insecta</taxon>
        <taxon>Pterygota</taxon>
        <taxon>Neoptera</taxon>
        <taxon>Endopterygota</taxon>
        <taxon>Coleoptera</taxon>
        <taxon>Polyphaga</taxon>
        <taxon>Cucujiformia</taxon>
        <taxon>Chrysomeloidea</taxon>
        <taxon>Chrysomelidae</taxon>
        <taxon>Bruchinae</taxon>
        <taxon>Bruchini</taxon>
        <taxon>Acanthoscelides</taxon>
    </lineage>
</organism>
<feature type="region of interest" description="Disordered" evidence="1">
    <location>
        <begin position="26"/>
        <end position="46"/>
    </location>
</feature>
<evidence type="ECO:0000313" key="3">
    <source>
        <dbReference type="Proteomes" id="UP001152888"/>
    </source>
</evidence>
<dbReference type="EMBL" id="CAKOFQ010007292">
    <property type="protein sequence ID" value="CAH1997521.1"/>
    <property type="molecule type" value="Genomic_DNA"/>
</dbReference>